<protein>
    <recommendedName>
        <fullName evidence="4">superoxide dismutase</fullName>
        <ecNumber evidence="4">1.15.1.1</ecNumber>
    </recommendedName>
</protein>
<feature type="compositionally biased region" description="Basic and acidic residues" evidence="12">
    <location>
        <begin position="1270"/>
        <end position="1287"/>
    </location>
</feature>
<dbReference type="PROSITE" id="PS50075">
    <property type="entry name" value="CARRIER"/>
    <property type="match status" value="1"/>
</dbReference>
<dbReference type="InterPro" id="IPR046346">
    <property type="entry name" value="Aminoacid_DH-like_N_sf"/>
</dbReference>
<dbReference type="InterPro" id="IPR013708">
    <property type="entry name" value="Shikimate_DH-bd_N"/>
</dbReference>
<keyword evidence="9" id="KW-0186">Copper</keyword>
<keyword evidence="10" id="KW-1015">Disulfide bond</keyword>
<dbReference type="Pfam" id="PF00226">
    <property type="entry name" value="DnaJ"/>
    <property type="match status" value="1"/>
</dbReference>
<evidence type="ECO:0000256" key="6">
    <source>
        <dbReference type="ARBA" id="ARBA00022833"/>
    </source>
</evidence>
<dbReference type="PROSITE" id="PS50076">
    <property type="entry name" value="DNAJ_2"/>
    <property type="match status" value="1"/>
</dbReference>
<evidence type="ECO:0000259" key="14">
    <source>
        <dbReference type="PROSITE" id="PS50076"/>
    </source>
</evidence>
<keyword evidence="8" id="KW-0560">Oxidoreductase</keyword>
<evidence type="ECO:0000259" key="13">
    <source>
        <dbReference type="PROSITE" id="PS50075"/>
    </source>
</evidence>
<dbReference type="Pfam" id="PF08501">
    <property type="entry name" value="Shikimate_dh_N"/>
    <property type="match status" value="1"/>
</dbReference>
<evidence type="ECO:0000256" key="8">
    <source>
        <dbReference type="ARBA" id="ARBA00023002"/>
    </source>
</evidence>
<evidence type="ECO:0000256" key="2">
    <source>
        <dbReference type="ARBA" id="ARBA00001947"/>
    </source>
</evidence>
<dbReference type="Gene3D" id="1.10.1200.10">
    <property type="entry name" value="ACP-like"/>
    <property type="match status" value="1"/>
</dbReference>
<dbReference type="GO" id="GO:0071493">
    <property type="term" value="P:cellular response to UV-B"/>
    <property type="evidence" value="ECO:0007669"/>
    <property type="project" value="UniProtKB-ARBA"/>
</dbReference>
<dbReference type="Pfam" id="PF11926">
    <property type="entry name" value="DUF3444"/>
    <property type="match status" value="2"/>
</dbReference>
<dbReference type="SUPFAM" id="SSF53223">
    <property type="entry name" value="Aminoacid dehydrogenase-like, N-terminal domain"/>
    <property type="match status" value="1"/>
</dbReference>
<dbReference type="InterPro" id="IPR001424">
    <property type="entry name" value="SOD_Cu_Zn_dom"/>
</dbReference>
<dbReference type="PRINTS" id="PR00625">
    <property type="entry name" value="JDOMAIN"/>
</dbReference>
<dbReference type="InterPro" id="IPR001381">
    <property type="entry name" value="DHquinase_I"/>
</dbReference>
<dbReference type="GO" id="GO:0071457">
    <property type="term" value="P:cellular response to ozone"/>
    <property type="evidence" value="ECO:0007669"/>
    <property type="project" value="UniProtKB-ARBA"/>
</dbReference>
<comment type="cofactor">
    <cofactor evidence="1">
        <name>Cu cation</name>
        <dbReference type="ChEBI" id="CHEBI:23378"/>
    </cofactor>
</comment>
<dbReference type="SUPFAM" id="SSF47336">
    <property type="entry name" value="ACP-like"/>
    <property type="match status" value="1"/>
</dbReference>
<dbReference type="InterPro" id="IPR013785">
    <property type="entry name" value="Aldolase_TIM"/>
</dbReference>
<feature type="non-terminal residue" evidence="15">
    <location>
        <position position="1"/>
    </location>
</feature>
<proteinExistence type="inferred from homology"/>
<feature type="domain" description="J" evidence="14">
    <location>
        <begin position="960"/>
        <end position="1024"/>
    </location>
</feature>
<dbReference type="Pfam" id="PF23551">
    <property type="entry name" value="Zn_ribbon_20"/>
    <property type="match status" value="1"/>
</dbReference>
<dbReference type="SUPFAM" id="SSF51569">
    <property type="entry name" value="Aldolase"/>
    <property type="match status" value="1"/>
</dbReference>
<feature type="region of interest" description="Disordered" evidence="12">
    <location>
        <begin position="1167"/>
        <end position="1192"/>
    </location>
</feature>
<dbReference type="CDD" id="cd06257">
    <property type="entry name" value="DnaJ"/>
    <property type="match status" value="1"/>
</dbReference>
<dbReference type="Gene3D" id="1.10.287.110">
    <property type="entry name" value="DnaJ domain"/>
    <property type="match status" value="1"/>
</dbReference>
<dbReference type="SMART" id="SM00271">
    <property type="entry name" value="DnaJ"/>
    <property type="match status" value="1"/>
</dbReference>
<reference evidence="15 16" key="1">
    <citation type="journal article" date="2019" name="Genome Biol. Evol.">
        <title>The Rhododendron genome and chromosomal organization provide insight into shared whole-genome duplications across the heath family (Ericaceae).</title>
        <authorList>
            <person name="Soza V.L."/>
            <person name="Lindsley D."/>
            <person name="Waalkes A."/>
            <person name="Ramage E."/>
            <person name="Patwardhan R.P."/>
            <person name="Burton J.N."/>
            <person name="Adey A."/>
            <person name="Kumar A."/>
            <person name="Qiu R."/>
            <person name="Shendure J."/>
            <person name="Hall B."/>
        </authorList>
    </citation>
    <scope>NUCLEOTIDE SEQUENCE [LARGE SCALE GENOMIC DNA]</scope>
    <source>
        <strain evidence="15">RSF 1966-606</strain>
    </source>
</reference>
<comment type="catalytic activity">
    <reaction evidence="11">
        <text>2 superoxide + 2 H(+) = H2O2 + O2</text>
        <dbReference type="Rhea" id="RHEA:20696"/>
        <dbReference type="ChEBI" id="CHEBI:15378"/>
        <dbReference type="ChEBI" id="CHEBI:15379"/>
        <dbReference type="ChEBI" id="CHEBI:16240"/>
        <dbReference type="ChEBI" id="CHEBI:18421"/>
        <dbReference type="EC" id="1.15.1.1"/>
    </reaction>
</comment>
<dbReference type="OrthoDB" id="10250354at2759"/>
<dbReference type="EC" id="1.15.1.1" evidence="4"/>
<dbReference type="GO" id="GO:0004764">
    <property type="term" value="F:shikimate 3-dehydrogenase (NADP+) activity"/>
    <property type="evidence" value="ECO:0007669"/>
    <property type="project" value="InterPro"/>
</dbReference>
<evidence type="ECO:0000313" key="15">
    <source>
        <dbReference type="EMBL" id="KAE9453225.1"/>
    </source>
</evidence>
<dbReference type="GO" id="GO:0046872">
    <property type="term" value="F:metal ion binding"/>
    <property type="evidence" value="ECO:0007669"/>
    <property type="project" value="UniProtKB-KW"/>
</dbReference>
<dbReference type="InterPro" id="IPR056988">
    <property type="entry name" value="Zn_ribbon_pln"/>
</dbReference>
<dbReference type="GO" id="GO:0071472">
    <property type="term" value="P:cellular response to salt stress"/>
    <property type="evidence" value="ECO:0007669"/>
    <property type="project" value="UniProtKB-ARBA"/>
</dbReference>
<comment type="similarity">
    <text evidence="3">Belongs to the Cu-Zn superoxide dismutase family.</text>
</comment>
<evidence type="ECO:0000313" key="16">
    <source>
        <dbReference type="Proteomes" id="UP000428333"/>
    </source>
</evidence>
<dbReference type="PANTHER" id="PTHR45089">
    <property type="entry name" value="DNAJ HEAT SHOCK AMINO-TERMINAL DOMAIN PROTEIN-RELATED"/>
    <property type="match status" value="1"/>
</dbReference>
<dbReference type="InterPro" id="IPR024593">
    <property type="entry name" value="DUF3444"/>
</dbReference>
<evidence type="ECO:0000256" key="7">
    <source>
        <dbReference type="ARBA" id="ARBA00022862"/>
    </source>
</evidence>
<evidence type="ECO:0000256" key="9">
    <source>
        <dbReference type="ARBA" id="ARBA00023008"/>
    </source>
</evidence>
<organism evidence="15 16">
    <name type="scientific">Rhododendron williamsianum</name>
    <dbReference type="NCBI Taxonomy" id="262921"/>
    <lineage>
        <taxon>Eukaryota</taxon>
        <taxon>Viridiplantae</taxon>
        <taxon>Streptophyta</taxon>
        <taxon>Embryophyta</taxon>
        <taxon>Tracheophyta</taxon>
        <taxon>Spermatophyta</taxon>
        <taxon>Magnoliopsida</taxon>
        <taxon>eudicotyledons</taxon>
        <taxon>Gunneridae</taxon>
        <taxon>Pentapetalae</taxon>
        <taxon>asterids</taxon>
        <taxon>Ericales</taxon>
        <taxon>Ericaceae</taxon>
        <taxon>Ericoideae</taxon>
        <taxon>Rhodoreae</taxon>
        <taxon>Rhododendron</taxon>
    </lineage>
</organism>
<dbReference type="InterPro" id="IPR036869">
    <property type="entry name" value="J_dom_sf"/>
</dbReference>
<evidence type="ECO:0000256" key="10">
    <source>
        <dbReference type="ARBA" id="ARBA00023157"/>
    </source>
</evidence>
<feature type="region of interest" description="Disordered" evidence="12">
    <location>
        <begin position="1257"/>
        <end position="1327"/>
    </location>
</feature>
<dbReference type="Gene3D" id="3.40.50.720">
    <property type="entry name" value="NAD(P)-binding Rossmann-like Domain"/>
    <property type="match status" value="1"/>
</dbReference>
<dbReference type="GO" id="GO:0003855">
    <property type="term" value="F:3-dehydroquinate dehydratase activity"/>
    <property type="evidence" value="ECO:0007669"/>
    <property type="project" value="InterPro"/>
</dbReference>
<keyword evidence="5" id="KW-0479">Metal-binding</keyword>
<evidence type="ECO:0000256" key="12">
    <source>
        <dbReference type="SAM" id="MobiDB-lite"/>
    </source>
</evidence>
<feature type="domain" description="Carrier" evidence="13">
    <location>
        <begin position="45"/>
        <end position="121"/>
    </location>
</feature>
<dbReference type="SUPFAM" id="SSF49329">
    <property type="entry name" value="Cu,Zn superoxide dismutase-like"/>
    <property type="match status" value="1"/>
</dbReference>
<evidence type="ECO:0000256" key="4">
    <source>
        <dbReference type="ARBA" id="ARBA00012682"/>
    </source>
</evidence>
<dbReference type="InterPro" id="IPR036423">
    <property type="entry name" value="SOD-like_Cu/Zn_dom_sf"/>
</dbReference>
<evidence type="ECO:0000256" key="1">
    <source>
        <dbReference type="ARBA" id="ARBA00001935"/>
    </source>
</evidence>
<dbReference type="Proteomes" id="UP000428333">
    <property type="component" value="Linkage Group LG09"/>
</dbReference>
<evidence type="ECO:0000256" key="11">
    <source>
        <dbReference type="ARBA" id="ARBA00049204"/>
    </source>
</evidence>
<dbReference type="PRINTS" id="PR00068">
    <property type="entry name" value="CUZNDISMTASE"/>
</dbReference>
<feature type="compositionally biased region" description="Polar residues" evidence="12">
    <location>
        <begin position="1309"/>
        <end position="1318"/>
    </location>
</feature>
<sequence>MTSFAGSLKQNQVPMRISSLNSASLCLPSLRMRPARFQISCAAKPETVDKVCEIVRKQLALTADTAVTGDSKFTALGADSLDTAFGISVEEENAQSIATVHDAAEMIDKIIEAKKPTRSHITMVKAVVVLNSSEGVNGTVYFTQEGDGTFIYITVVKCVAASTTVTGSLSGLKPGAHGFHVHALGDTTNGCMSTGPHFNPAGKDHGAPEDEHRHAGDLGNVIVGEDGTASFTVVDKQIPLSGPHSIIGRAVVVHADPDDLGKGGHELSKTTGNAGGRIACGCPSCTWCEDGEWGIRKNSTLICAPLMGDSIDRMLIDMRKAKSSGADLVEVRLDSLKSFDPLWDFSDLMCFCRPKWEGGLYEGDENSRLDALRLAMELGADYMMLSYRLLSCCSRFNSSMNGKKHGKCAVIISSHNYQNTPSSEDLGNLVARIQAAGADIVKIATTALDIVMLHVYGYGREGIDVTDTLPQIWGISHFWHLESGVVSAPGQPTIDDLVKLYNFRQIGPDTKVFGIIGKPVSHSKSPILYNEAFKQVGFDGVYIHLLVDDIAKFFQTYSSTDFAGFSCTIPHKEAALKCCDEVDPVAKVIEASHSPFDEVYPVTVSDEVDEGSGHANGTIGSPLAGKLFVVLVLVVPARHLLMALKKREQGCSSLQDRAKEIADTIGGDALSLADLNDFHPEDASSKFIRIGFRRRLYPENHRLLREAEESGATIVTGVEMFIGQAYEQFERFTGLPECGVYCSSNVIGHMQFSGYIPYCSSVLYISFYGFLLDGIFEFVCKIVELFLFCVDSCMQGVETGKHLVLPTGFSPVDRLGQWDKIYLFSCELCGDSWWIDFGKVVSERLVWRVYAISAFSLGFVRFYSSVSCNHRKLSLFDLYKREFELGCLESSTVMDCNKEEAIRAKQIAEKKMQNKDFWGARKVALKAQQLYPDLESISQMIMVCDVHCAFEHKVFGNQTDWYGILNIEPTADEVSIKKQYKRFALLLHPDKNKFSGATDAFKLIGEAQRVLLDSGQRMLHDSKCKVSKTVVPSWGPQGQTQPTFPNDQQAFWTVCPLCSVRYEYPIFFLNKLLRCPNCRNAFTGHEIKAQHKEVPQQGAFKANHGGNFVNNASKVGSQGNLGSGVRKRESVPKAGASDVGGNSKTNGKCGVVDIKVNKKLGVEESKSFGRENGKKRNQVTKSSESCYTGSSSSDFEEDIIELDREVFAKQNLGSRRSTRSKQHVSYTENTNDSGGENLAENDDCGRPWKRAKCSGSFRATQLEEQGPKINKPDNNKENLQNDKEETMKANGEVRTTKDGPKRSSGVKIESSSNPSLNVATDPETYEYPDPDFSDFDEDRKVNCFAVGQTWAVYDGLDAMPRFYVQIRKVFSPGFKLQITWLEPEPDNEDDIKWVSEGLPTSCGKFTHGNSDIIEDHLMFSHLAYCERGSGRDTFKIYPRKGETWALFRNWDIKWQTDVDTKRKYEFEFVEILSDYNQSVGVSVSYLGKLRGFSCLFCRKGKDGMVFSCQIPSNQLFRFSHRVPSFQMSGEERNDVPKGSFELDPACLPTNLDEIDAEDLKMEAANINSNISCSEPSAEEGEEAYEIPDPEFYNFDDEKCPENFQIGQFWALYSDEDGLPKYYAQVKKIDRPEFRLHITWLIASPLPKNTTQWLDKSMLTTCGRFSLEKGISKVYTDIASFSHEVKVEHTDKKGEYAIVPRKGEVWGMYKNWNARITRSKLLYCEYEMVQILEENGLDIKVLVLEPVNGFKTVFRAQTKEGSPVTLKFPLKELIRFSHQIPAFRLTEERGGSLRGYWELHPAALPVYLLCSS</sequence>
<dbReference type="PANTHER" id="PTHR45089:SF24">
    <property type="entry name" value="DNAJ HEAT SHOCK N-TERMINAL DOMAIN-CONTAINING PROTEIN"/>
    <property type="match status" value="1"/>
</dbReference>
<dbReference type="SUPFAM" id="SSF46565">
    <property type="entry name" value="Chaperone J-domain"/>
    <property type="match status" value="1"/>
</dbReference>
<comment type="caution">
    <text evidence="15">The sequence shown here is derived from an EMBL/GenBank/DDBJ whole genome shotgun (WGS) entry which is preliminary data.</text>
</comment>
<comment type="cofactor">
    <cofactor evidence="2">
        <name>Zn(2+)</name>
        <dbReference type="ChEBI" id="CHEBI:29105"/>
    </cofactor>
</comment>
<dbReference type="GO" id="GO:0071484">
    <property type="term" value="P:cellular response to light intensity"/>
    <property type="evidence" value="ECO:0007669"/>
    <property type="project" value="UniProtKB-ARBA"/>
</dbReference>
<keyword evidence="6" id="KW-0862">Zinc</keyword>
<dbReference type="Pfam" id="PF01487">
    <property type="entry name" value="DHquinase_I"/>
    <property type="match status" value="1"/>
</dbReference>
<dbReference type="PROSITE" id="PS00087">
    <property type="entry name" value="SOD_CU_ZN_1"/>
    <property type="match status" value="1"/>
</dbReference>
<dbReference type="InterPro" id="IPR018152">
    <property type="entry name" value="SOD_Cu/Zn_BS"/>
</dbReference>
<dbReference type="FunFam" id="2.60.40.200:FF:000001">
    <property type="entry name" value="Superoxide dismutase [Cu-Zn]"/>
    <property type="match status" value="1"/>
</dbReference>
<evidence type="ECO:0000256" key="3">
    <source>
        <dbReference type="ARBA" id="ARBA00010457"/>
    </source>
</evidence>
<dbReference type="CDD" id="cd00305">
    <property type="entry name" value="Cu-Zn_Superoxide_Dismutase"/>
    <property type="match status" value="1"/>
</dbReference>
<feature type="compositionally biased region" description="Low complexity" evidence="12">
    <location>
        <begin position="1182"/>
        <end position="1192"/>
    </location>
</feature>
<feature type="compositionally biased region" description="Polar residues" evidence="12">
    <location>
        <begin position="1223"/>
        <end position="1234"/>
    </location>
</feature>
<feature type="region of interest" description="Disordered" evidence="12">
    <location>
        <begin position="1213"/>
        <end position="1245"/>
    </location>
</feature>
<dbReference type="Gene3D" id="3.20.20.70">
    <property type="entry name" value="Aldolase class I"/>
    <property type="match status" value="1"/>
</dbReference>
<dbReference type="InterPro" id="IPR009081">
    <property type="entry name" value="PP-bd_ACP"/>
</dbReference>
<feature type="compositionally biased region" description="Polar residues" evidence="12">
    <location>
        <begin position="1111"/>
        <end position="1120"/>
    </location>
</feature>
<dbReference type="Pfam" id="PF00080">
    <property type="entry name" value="Sod_Cu"/>
    <property type="match status" value="1"/>
</dbReference>
<name>A0A6A4L6I5_9ERIC</name>
<dbReference type="GO" id="GO:0004784">
    <property type="term" value="F:superoxide dismutase activity"/>
    <property type="evidence" value="ECO:0007669"/>
    <property type="project" value="UniProtKB-EC"/>
</dbReference>
<feature type="region of interest" description="Disordered" evidence="12">
    <location>
        <begin position="1111"/>
        <end position="1142"/>
    </location>
</feature>
<keyword evidence="16" id="KW-1185">Reference proteome</keyword>
<keyword evidence="7" id="KW-0049">Antioxidant</keyword>
<dbReference type="Gene3D" id="2.60.40.200">
    <property type="entry name" value="Superoxide dismutase, copper/zinc binding domain"/>
    <property type="match status" value="1"/>
</dbReference>
<dbReference type="InterPro" id="IPR001623">
    <property type="entry name" value="DnaJ_domain"/>
</dbReference>
<gene>
    <name evidence="15" type="ORF">C3L33_14888</name>
</gene>
<dbReference type="InterPro" id="IPR036736">
    <property type="entry name" value="ACP-like_sf"/>
</dbReference>
<dbReference type="EMBL" id="QEFC01002304">
    <property type="protein sequence ID" value="KAE9453225.1"/>
    <property type="molecule type" value="Genomic_DNA"/>
</dbReference>
<dbReference type="CDD" id="cd00502">
    <property type="entry name" value="DHQase_I"/>
    <property type="match status" value="1"/>
</dbReference>
<accession>A0A6A4L6I5</accession>
<dbReference type="Gene3D" id="3.40.50.10860">
    <property type="entry name" value="Leucine Dehydrogenase, chain A, domain 1"/>
    <property type="match status" value="1"/>
</dbReference>
<evidence type="ECO:0000256" key="5">
    <source>
        <dbReference type="ARBA" id="ARBA00022723"/>
    </source>
</evidence>